<evidence type="ECO:0000256" key="5">
    <source>
        <dbReference type="ARBA" id="ARBA00022807"/>
    </source>
</evidence>
<feature type="active site" evidence="7">
    <location>
        <position position="231"/>
    </location>
</feature>
<dbReference type="InterPro" id="IPR029030">
    <property type="entry name" value="Caspase-like_dom_sf"/>
</dbReference>
<dbReference type="Pfam" id="PF00656">
    <property type="entry name" value="Peptidase_C14"/>
    <property type="match status" value="1"/>
</dbReference>
<sequence length="419" mass="49442">MNQECKDLIVKNFVNLMKKCDVERLKKPLIDKGIFTEKEINEIFKSNDARHNKRVFFFRVQDKVNSFIPLLESLRETHQDNIVDLLLRRGATVFNQPSPDEDSGEPSIVDLSLLSIDPSTTPLKIDVKYSDSFYDTLDYNGDIDFYKSRSKKRGRVLIINNYEFNHKDHPYRNGAKVDDENLKKLFNQMGGWDLDHHNNKTASEMHMIIKNFADSQINYLYDICFIIIMSHGGEDNNDTIIYGVDENVNDNYVRVTQIQKIFSNEKCKSWRSKPKVMIFPVCRGKEIQIPIKHELRTETDSIFPTRQSTQATNTNISINMRPEEDMLIGYSTLLGYKAHRDYNRGSWYIELLCRVFMNHAHNLTVDSLMMKIDQDLRRRMSENMSMQTAEYRNRGFKRLYLHPGLYFEDNEKKKYYKRN</sequence>
<dbReference type="PANTHER" id="PTHR47901">
    <property type="entry name" value="CASPASE RECRUITMENT DOMAIN-CONTAINING PROTEIN 18"/>
    <property type="match status" value="1"/>
</dbReference>
<dbReference type="GO" id="GO:0006508">
    <property type="term" value="P:proteolysis"/>
    <property type="evidence" value="ECO:0007669"/>
    <property type="project" value="UniProtKB-KW"/>
</dbReference>
<dbReference type="SUPFAM" id="SSF47986">
    <property type="entry name" value="DEATH domain"/>
    <property type="match status" value="1"/>
</dbReference>
<keyword evidence="4" id="KW-0378">Hydrolase</keyword>
<dbReference type="InterPro" id="IPR015917">
    <property type="entry name" value="Pept_C14A"/>
</dbReference>
<dbReference type="GO" id="GO:0004197">
    <property type="term" value="F:cysteine-type endopeptidase activity"/>
    <property type="evidence" value="ECO:0007669"/>
    <property type="project" value="InterPro"/>
</dbReference>
<dbReference type="Gene3D" id="3.40.50.1460">
    <property type="match status" value="1"/>
</dbReference>
<evidence type="ECO:0000256" key="4">
    <source>
        <dbReference type="ARBA" id="ARBA00022801"/>
    </source>
</evidence>
<accession>A0A9P0DB57</accession>
<keyword evidence="2" id="KW-0645">Protease</keyword>
<comment type="similarity">
    <text evidence="1">Belongs to the peptidase C14A family.</text>
</comment>
<keyword evidence="5" id="KW-0788">Thiol protease</keyword>
<evidence type="ECO:0000259" key="8">
    <source>
        <dbReference type="SMART" id="SM00115"/>
    </source>
</evidence>
<organism evidence="9 10">
    <name type="scientific">Psylliodes chrysocephalus</name>
    <dbReference type="NCBI Taxonomy" id="3402493"/>
    <lineage>
        <taxon>Eukaryota</taxon>
        <taxon>Metazoa</taxon>
        <taxon>Ecdysozoa</taxon>
        <taxon>Arthropoda</taxon>
        <taxon>Hexapoda</taxon>
        <taxon>Insecta</taxon>
        <taxon>Pterygota</taxon>
        <taxon>Neoptera</taxon>
        <taxon>Endopterygota</taxon>
        <taxon>Coleoptera</taxon>
        <taxon>Polyphaga</taxon>
        <taxon>Cucujiformia</taxon>
        <taxon>Chrysomeloidea</taxon>
        <taxon>Chrysomelidae</taxon>
        <taxon>Galerucinae</taxon>
        <taxon>Alticini</taxon>
        <taxon>Psylliodes</taxon>
    </lineage>
</organism>
<feature type="active site" evidence="7">
    <location>
        <position position="282"/>
    </location>
</feature>
<dbReference type="Proteomes" id="UP001153636">
    <property type="component" value="Chromosome 9"/>
</dbReference>
<evidence type="ECO:0000313" key="10">
    <source>
        <dbReference type="Proteomes" id="UP001153636"/>
    </source>
</evidence>
<proteinExistence type="inferred from homology"/>
<dbReference type="SMART" id="SM00115">
    <property type="entry name" value="CASc"/>
    <property type="match status" value="1"/>
</dbReference>
<keyword evidence="6" id="KW-0865">Zymogen</keyword>
<dbReference type="Gene3D" id="1.10.533.10">
    <property type="entry name" value="Death Domain, Fas"/>
    <property type="match status" value="1"/>
</dbReference>
<dbReference type="EMBL" id="OV651821">
    <property type="protein sequence ID" value="CAH1115154.1"/>
    <property type="molecule type" value="Genomic_DNA"/>
</dbReference>
<protein>
    <recommendedName>
        <fullName evidence="8">Peptidase C14A caspase catalytic domain-containing protein</fullName>
    </recommendedName>
</protein>
<dbReference type="PANTHER" id="PTHR47901:SF8">
    <property type="entry name" value="CASPASE-3"/>
    <property type="match status" value="1"/>
</dbReference>
<evidence type="ECO:0000256" key="2">
    <source>
        <dbReference type="ARBA" id="ARBA00022670"/>
    </source>
</evidence>
<evidence type="ECO:0000313" key="9">
    <source>
        <dbReference type="EMBL" id="CAH1115154.1"/>
    </source>
</evidence>
<keyword evidence="3" id="KW-0053">Apoptosis</keyword>
<dbReference type="InterPro" id="IPR011029">
    <property type="entry name" value="DEATH-like_dom_sf"/>
</dbReference>
<dbReference type="SUPFAM" id="SSF52129">
    <property type="entry name" value="Caspase-like"/>
    <property type="match status" value="1"/>
</dbReference>
<dbReference type="PIRSF" id="PIRSF038001">
    <property type="entry name" value="Caspase_ICE"/>
    <property type="match status" value="1"/>
</dbReference>
<dbReference type="InterPro" id="IPR011600">
    <property type="entry name" value="Pept_C14_caspase"/>
</dbReference>
<evidence type="ECO:0000256" key="7">
    <source>
        <dbReference type="PIRSR" id="PIRSR038001-1"/>
    </source>
</evidence>
<name>A0A9P0DB57_9CUCU</name>
<dbReference type="InterPro" id="IPR002398">
    <property type="entry name" value="Pept_C14"/>
</dbReference>
<keyword evidence="10" id="KW-1185">Reference proteome</keyword>
<dbReference type="AlphaFoldDB" id="A0A9P0DB57"/>
<gene>
    <name evidence="9" type="ORF">PSYICH_LOCUS15205</name>
</gene>
<dbReference type="OrthoDB" id="6097640at2759"/>
<evidence type="ECO:0000256" key="1">
    <source>
        <dbReference type="ARBA" id="ARBA00010134"/>
    </source>
</evidence>
<feature type="domain" description="Peptidase C14A caspase catalytic" evidence="8">
    <location>
        <begin position="145"/>
        <end position="403"/>
    </location>
</feature>
<reference evidence="9" key="1">
    <citation type="submission" date="2022-01" db="EMBL/GenBank/DDBJ databases">
        <authorList>
            <person name="King R."/>
        </authorList>
    </citation>
    <scope>NUCLEOTIDE SEQUENCE</scope>
</reference>
<dbReference type="GO" id="GO:0006915">
    <property type="term" value="P:apoptotic process"/>
    <property type="evidence" value="ECO:0007669"/>
    <property type="project" value="UniProtKB-KW"/>
</dbReference>
<dbReference type="PRINTS" id="PR00376">
    <property type="entry name" value="IL1BCENZYME"/>
</dbReference>
<evidence type="ECO:0000256" key="3">
    <source>
        <dbReference type="ARBA" id="ARBA00022703"/>
    </source>
</evidence>
<dbReference type="CDD" id="cd01671">
    <property type="entry name" value="CARD"/>
    <property type="match status" value="1"/>
</dbReference>
<evidence type="ECO:0000256" key="6">
    <source>
        <dbReference type="ARBA" id="ARBA00023145"/>
    </source>
</evidence>